<dbReference type="Gene3D" id="3.40.50.150">
    <property type="entry name" value="Vaccinia Virus protein VP39"/>
    <property type="match status" value="1"/>
</dbReference>
<keyword evidence="2 3" id="KW-0808">Transferase</keyword>
<dbReference type="SUPFAM" id="SSF53335">
    <property type="entry name" value="S-adenosyl-L-methionine-dependent methyltransferases"/>
    <property type="match status" value="1"/>
</dbReference>
<evidence type="ECO:0000313" key="3">
    <source>
        <dbReference type="EMBL" id="RSL31147.1"/>
    </source>
</evidence>
<reference evidence="3 4" key="1">
    <citation type="submission" date="2018-10" db="EMBL/GenBank/DDBJ databases">
        <title>Draft genome sequence of Bacillus salarius IM0101, isolated from a hypersaline soil in Inner Mongolia, China.</title>
        <authorList>
            <person name="Yamprayoonswat W."/>
            <person name="Boonvisut S."/>
            <person name="Jumpathong W."/>
            <person name="Sittihan S."/>
            <person name="Ruangsuj P."/>
            <person name="Wanthongcharoen S."/>
            <person name="Thongpramul N."/>
            <person name="Pimmason S."/>
            <person name="Yu B."/>
            <person name="Yasawong M."/>
        </authorList>
    </citation>
    <scope>NUCLEOTIDE SEQUENCE [LARGE SCALE GENOMIC DNA]</scope>
    <source>
        <strain evidence="3 4">IM0101</strain>
    </source>
</reference>
<keyword evidence="1 3" id="KW-0489">Methyltransferase</keyword>
<comment type="caution">
    <text evidence="3">The sequence shown here is derived from an EMBL/GenBank/DDBJ whole genome shotgun (WGS) entry which is preliminary data.</text>
</comment>
<dbReference type="EMBL" id="RBVX01000028">
    <property type="protein sequence ID" value="RSL31147.1"/>
    <property type="molecule type" value="Genomic_DNA"/>
</dbReference>
<dbReference type="InterPro" id="IPR029063">
    <property type="entry name" value="SAM-dependent_MTases_sf"/>
</dbReference>
<evidence type="ECO:0000256" key="2">
    <source>
        <dbReference type="ARBA" id="ARBA00022679"/>
    </source>
</evidence>
<keyword evidence="4" id="KW-1185">Reference proteome</keyword>
<evidence type="ECO:0000256" key="1">
    <source>
        <dbReference type="ARBA" id="ARBA00022603"/>
    </source>
</evidence>
<dbReference type="Proteomes" id="UP000275076">
    <property type="component" value="Unassembled WGS sequence"/>
</dbReference>
<dbReference type="PANTHER" id="PTHR43542:SF1">
    <property type="entry name" value="METHYLTRANSFERASE"/>
    <property type="match status" value="1"/>
</dbReference>
<dbReference type="GO" id="GO:0052913">
    <property type="term" value="F:16S rRNA (guanine(966)-N(2))-methyltransferase activity"/>
    <property type="evidence" value="ECO:0007669"/>
    <property type="project" value="UniProtKB-EC"/>
</dbReference>
<protein>
    <submittedName>
        <fullName evidence="3">16S rRNA (Guanine(966)-N(2))-methyltransferase RsmD</fullName>
        <ecNumber evidence="3">2.1.1.171</ecNumber>
    </submittedName>
</protein>
<dbReference type="InterPro" id="IPR002052">
    <property type="entry name" value="DNA_methylase_N6_adenine_CS"/>
</dbReference>
<name>A0A3R9P216_9BACI</name>
<dbReference type="PIRSF" id="PIRSF004553">
    <property type="entry name" value="CHP00095"/>
    <property type="match status" value="1"/>
</dbReference>
<proteinExistence type="predicted"/>
<gene>
    <name evidence="3" type="primary">rsmD</name>
    <name evidence="3" type="ORF">D7Z54_22755</name>
</gene>
<dbReference type="OrthoDB" id="9803017at2"/>
<dbReference type="EC" id="2.1.1.171" evidence="3"/>
<accession>A0A3R9P216</accession>
<dbReference type="GO" id="GO:0003676">
    <property type="term" value="F:nucleic acid binding"/>
    <property type="evidence" value="ECO:0007669"/>
    <property type="project" value="InterPro"/>
</dbReference>
<dbReference type="AlphaFoldDB" id="A0A3R9P216"/>
<dbReference type="InterPro" id="IPR004398">
    <property type="entry name" value="RNA_MeTrfase_RsmD"/>
</dbReference>
<sequence length="211" mass="23244">MNHTFLCLPFPVFVVGLGRNLRKERTCMRVISGVYKGKSLKAVPGMKTRPTSDKVKEALFHRIGPYFEGGSGLDLYAGTGSLGIEAISRGIDSCVFVDKAPQSVKIIKQNLKTVAVEEHTEVYCNDVLRALSALGKRKKTFDIIFMDPPYHKLVIAGLLEGIAEMSLLNEKGIVICEHHSSSTLSDEIAGFTKQSTERYGDTSVSIYERAE</sequence>
<dbReference type="PANTHER" id="PTHR43542">
    <property type="entry name" value="METHYLTRANSFERASE"/>
    <property type="match status" value="1"/>
</dbReference>
<dbReference type="Pfam" id="PF03602">
    <property type="entry name" value="Cons_hypoth95"/>
    <property type="match status" value="1"/>
</dbReference>
<organism evidence="3 4">
    <name type="scientific">Salibacterium salarium</name>
    <dbReference type="NCBI Taxonomy" id="284579"/>
    <lineage>
        <taxon>Bacteria</taxon>
        <taxon>Bacillati</taxon>
        <taxon>Bacillota</taxon>
        <taxon>Bacilli</taxon>
        <taxon>Bacillales</taxon>
        <taxon>Bacillaceae</taxon>
    </lineage>
</organism>
<dbReference type="PROSITE" id="PS00092">
    <property type="entry name" value="N6_MTASE"/>
    <property type="match status" value="1"/>
</dbReference>
<dbReference type="CDD" id="cd02440">
    <property type="entry name" value="AdoMet_MTases"/>
    <property type="match status" value="1"/>
</dbReference>
<dbReference type="NCBIfam" id="TIGR00095">
    <property type="entry name" value="16S rRNA (guanine(966)-N(2))-methyltransferase RsmD"/>
    <property type="match status" value="1"/>
</dbReference>
<evidence type="ECO:0000313" key="4">
    <source>
        <dbReference type="Proteomes" id="UP000275076"/>
    </source>
</evidence>